<reference evidence="2" key="1">
    <citation type="journal article" date="2019" name="Int. J. Syst. Evol. Microbiol.">
        <title>The Global Catalogue of Microorganisms (GCM) 10K type strain sequencing project: providing services to taxonomists for standard genome sequencing and annotation.</title>
        <authorList>
            <consortium name="The Broad Institute Genomics Platform"/>
            <consortium name="The Broad Institute Genome Sequencing Center for Infectious Disease"/>
            <person name="Wu L."/>
            <person name="Ma J."/>
        </authorList>
    </citation>
    <scope>NUCLEOTIDE SEQUENCE [LARGE SCALE GENOMIC DNA]</scope>
    <source>
        <strain evidence="2">CCUG 56754</strain>
    </source>
</reference>
<protein>
    <submittedName>
        <fullName evidence="1">DUF192 domain-containing protein</fullName>
    </submittedName>
</protein>
<name>A0ABW3LH41_9BACI</name>
<dbReference type="RefSeq" id="WP_390359321.1">
    <property type="nucleotide sequence ID" value="NZ_JBHTKJ010000007.1"/>
</dbReference>
<dbReference type="EMBL" id="JBHTKJ010000007">
    <property type="protein sequence ID" value="MFD1037347.1"/>
    <property type="molecule type" value="Genomic_DNA"/>
</dbReference>
<organism evidence="1 2">
    <name type="scientific">Virgibacillus byunsanensis</name>
    <dbReference type="NCBI Taxonomy" id="570945"/>
    <lineage>
        <taxon>Bacteria</taxon>
        <taxon>Bacillati</taxon>
        <taxon>Bacillota</taxon>
        <taxon>Bacilli</taxon>
        <taxon>Bacillales</taxon>
        <taxon>Bacillaceae</taxon>
        <taxon>Virgibacillus</taxon>
    </lineage>
</organism>
<sequence>MKLVNLSNDKVIAETVNQAYSFVKRLKGLMFTDKLESGTGVHIRPCQSVHTFFMNYSIDIIYLNKANIVVAIDEALPPGKVGGRYADAVSVIELPTGTTGRTETKVGDELIFIS</sequence>
<accession>A0ABW3LH41</accession>
<evidence type="ECO:0000313" key="1">
    <source>
        <dbReference type="EMBL" id="MFD1037347.1"/>
    </source>
</evidence>
<dbReference type="Proteomes" id="UP001597040">
    <property type="component" value="Unassembled WGS sequence"/>
</dbReference>
<keyword evidence="2" id="KW-1185">Reference proteome</keyword>
<dbReference type="Pfam" id="PF02643">
    <property type="entry name" value="DUF192"/>
    <property type="match status" value="1"/>
</dbReference>
<gene>
    <name evidence="1" type="ORF">ACFQ3N_02770</name>
</gene>
<dbReference type="InterPro" id="IPR038695">
    <property type="entry name" value="Saro_0823-like_sf"/>
</dbReference>
<comment type="caution">
    <text evidence="1">The sequence shown here is derived from an EMBL/GenBank/DDBJ whole genome shotgun (WGS) entry which is preliminary data.</text>
</comment>
<dbReference type="InterPro" id="IPR003795">
    <property type="entry name" value="DUF192"/>
</dbReference>
<proteinExistence type="predicted"/>
<dbReference type="Gene3D" id="2.60.120.1140">
    <property type="entry name" value="Protein of unknown function DUF192"/>
    <property type="match status" value="1"/>
</dbReference>
<evidence type="ECO:0000313" key="2">
    <source>
        <dbReference type="Proteomes" id="UP001597040"/>
    </source>
</evidence>